<protein>
    <recommendedName>
        <fullName evidence="4">Baseplate protein J-like domain-containing protein</fullName>
    </recommendedName>
</protein>
<keyword evidence="1" id="KW-0812">Transmembrane</keyword>
<reference evidence="2 3" key="1">
    <citation type="journal article" date="2016" name="Nat. Commun.">
        <title>Thousands of microbial genomes shed light on interconnected biogeochemical processes in an aquifer system.</title>
        <authorList>
            <person name="Anantharaman K."/>
            <person name="Brown C.T."/>
            <person name="Hug L.A."/>
            <person name="Sharon I."/>
            <person name="Castelle C.J."/>
            <person name="Probst A.J."/>
            <person name="Thomas B.C."/>
            <person name="Singh A."/>
            <person name="Wilkins M.J."/>
            <person name="Karaoz U."/>
            <person name="Brodie E.L."/>
            <person name="Williams K.H."/>
            <person name="Hubbard S.S."/>
            <person name="Banfield J.F."/>
        </authorList>
    </citation>
    <scope>NUCLEOTIDE SEQUENCE [LARGE SCALE GENOMIC DNA]</scope>
</reference>
<evidence type="ECO:0000313" key="2">
    <source>
        <dbReference type="EMBL" id="OHA20845.1"/>
    </source>
</evidence>
<evidence type="ECO:0000256" key="1">
    <source>
        <dbReference type="SAM" id="Phobius"/>
    </source>
</evidence>
<accession>A0A1G2MA92</accession>
<keyword evidence="1" id="KW-1133">Transmembrane helix</keyword>
<proteinExistence type="predicted"/>
<organism evidence="2 3">
    <name type="scientific">Candidatus Taylorbacteria bacterium RIFCSPHIGHO2_01_FULL_51_15</name>
    <dbReference type="NCBI Taxonomy" id="1802304"/>
    <lineage>
        <taxon>Bacteria</taxon>
        <taxon>Candidatus Tayloriibacteriota</taxon>
    </lineage>
</organism>
<dbReference type="EMBL" id="MHRI01000020">
    <property type="protein sequence ID" value="OHA20845.1"/>
    <property type="molecule type" value="Genomic_DNA"/>
</dbReference>
<gene>
    <name evidence="2" type="ORF">A2849_04160</name>
</gene>
<sequence length="440" mass="47919">MPKNVLHDIMTKEQRSIREVPLPQGRRGGVPDQIEDPVLYEREEIEEETPPRGPSRFRRILLWGATFFLLFLLGFAFSVSFTGATLTVSPKTETVSIDHEFTASRLRDAKLRFEALEISETAELLIPADTEKKLSEKATGTIVIYNNFSDKPQRLIKNTRFETREGRIYRIGSSLTIPGKTGKGGSFVPGSIEAVVTADSPGAEYNIPLSDFTVPGFKGDTARYTGFYAKSKTPMTGGFEGVVKTPSDAALKTARASLQETLAKKVAAKREDLVPPGYILFDGAHILEGKSELPSEGQGGLALVRESVTGAAYVFKRDDIAGVLASTVLPSVSGVPVEVPELGKLAFTLRDTPSGDPREANTLRFSLAGKANIVWLYDETKLKEALAGRQKSDLAAALSAFPAIEKVDLVIRPFWSKSVPKNPRKISVEKALPNPSPETP</sequence>
<comment type="caution">
    <text evidence="2">The sequence shown here is derived from an EMBL/GenBank/DDBJ whole genome shotgun (WGS) entry which is preliminary data.</text>
</comment>
<dbReference type="AlphaFoldDB" id="A0A1G2MA92"/>
<evidence type="ECO:0000313" key="3">
    <source>
        <dbReference type="Proteomes" id="UP000178121"/>
    </source>
</evidence>
<keyword evidence="1" id="KW-0472">Membrane</keyword>
<evidence type="ECO:0008006" key="4">
    <source>
        <dbReference type="Google" id="ProtNLM"/>
    </source>
</evidence>
<feature type="transmembrane region" description="Helical" evidence="1">
    <location>
        <begin position="60"/>
        <end position="81"/>
    </location>
</feature>
<dbReference type="Proteomes" id="UP000178121">
    <property type="component" value="Unassembled WGS sequence"/>
</dbReference>
<name>A0A1G2MA92_9BACT</name>